<feature type="transmembrane region" description="Helical" evidence="2">
    <location>
        <begin position="34"/>
        <end position="55"/>
    </location>
</feature>
<proteinExistence type="predicted"/>
<protein>
    <submittedName>
        <fullName evidence="4">Sulfate transporter/antisigma-factor antagonist STAS</fullName>
    </submittedName>
</protein>
<feature type="coiled-coil region" evidence="1">
    <location>
        <begin position="151"/>
        <end position="203"/>
    </location>
</feature>
<name>A9WE04_CHLAA</name>
<evidence type="ECO:0000313" key="5">
    <source>
        <dbReference type="Proteomes" id="UP000002008"/>
    </source>
</evidence>
<evidence type="ECO:0000256" key="2">
    <source>
        <dbReference type="SAM" id="Phobius"/>
    </source>
</evidence>
<dbReference type="PANTHER" id="PTHR33745:SF1">
    <property type="entry name" value="RSBT ANTAGONIST PROTEIN RSBS"/>
    <property type="match status" value="1"/>
</dbReference>
<dbReference type="STRING" id="324602.Caur_1948"/>
<dbReference type="EnsemblBacteria" id="ABY35163">
    <property type="protein sequence ID" value="ABY35163"/>
    <property type="gene ID" value="Caur_1948"/>
</dbReference>
<dbReference type="PATRIC" id="fig|324602.8.peg.2217"/>
<feature type="domain" description="STAS" evidence="3">
    <location>
        <begin position="204"/>
        <end position="315"/>
    </location>
</feature>
<dbReference type="PROSITE" id="PS50801">
    <property type="entry name" value="STAS"/>
    <property type="match status" value="1"/>
</dbReference>
<keyword evidence="5" id="KW-1185">Reference proteome</keyword>
<reference evidence="5" key="1">
    <citation type="journal article" date="2011" name="BMC Genomics">
        <title>Complete genome sequence of the filamentous anoxygenic phototrophic bacterium Chloroflexus aurantiacus.</title>
        <authorList>
            <person name="Tang K.H."/>
            <person name="Barry K."/>
            <person name="Chertkov O."/>
            <person name="Dalin E."/>
            <person name="Han C.S."/>
            <person name="Hauser L.J."/>
            <person name="Honchak B.M."/>
            <person name="Karbach L.E."/>
            <person name="Land M.L."/>
            <person name="Lapidus A."/>
            <person name="Larimer F.W."/>
            <person name="Mikhailova N."/>
            <person name="Pitluck S."/>
            <person name="Pierson B.K."/>
            <person name="Blankenship R.E."/>
        </authorList>
    </citation>
    <scope>NUCLEOTIDE SEQUENCE [LARGE SCALE GENOMIC DNA]</scope>
    <source>
        <strain evidence="5">ATCC 29366 / DSM 635 / J-10-fl</strain>
    </source>
</reference>
<dbReference type="PANTHER" id="PTHR33745">
    <property type="entry name" value="RSBT ANTAGONIST PROTEIN RSBS-RELATED"/>
    <property type="match status" value="1"/>
</dbReference>
<gene>
    <name evidence="4" type="ordered locus">Caur_1948</name>
</gene>
<dbReference type="CDD" id="cd07041">
    <property type="entry name" value="STAS_RsbR_RsbS_like"/>
    <property type="match status" value="1"/>
</dbReference>
<dbReference type="SUPFAM" id="SSF52091">
    <property type="entry name" value="SpoIIaa-like"/>
    <property type="match status" value="1"/>
</dbReference>
<accession>A9WE04</accession>
<dbReference type="eggNOG" id="COG1366">
    <property type="taxonomic scope" value="Bacteria"/>
</dbReference>
<feature type="transmembrane region" description="Helical" evidence="2">
    <location>
        <begin position="127"/>
        <end position="151"/>
    </location>
</feature>
<dbReference type="Proteomes" id="UP000002008">
    <property type="component" value="Chromosome"/>
</dbReference>
<feature type="transmembrane region" description="Helical" evidence="2">
    <location>
        <begin position="91"/>
        <end position="115"/>
    </location>
</feature>
<dbReference type="EMBL" id="CP000909">
    <property type="protein sequence ID" value="ABY35163.1"/>
    <property type="molecule type" value="Genomic_DNA"/>
</dbReference>
<dbReference type="InterPro" id="IPR036513">
    <property type="entry name" value="STAS_dom_sf"/>
</dbReference>
<organism evidence="4 5">
    <name type="scientific">Chloroflexus aurantiacus (strain ATCC 29366 / DSM 635 / J-10-fl)</name>
    <dbReference type="NCBI Taxonomy" id="324602"/>
    <lineage>
        <taxon>Bacteria</taxon>
        <taxon>Bacillati</taxon>
        <taxon>Chloroflexota</taxon>
        <taxon>Chloroflexia</taxon>
        <taxon>Chloroflexales</taxon>
        <taxon>Chloroflexineae</taxon>
        <taxon>Chloroflexaceae</taxon>
        <taxon>Chloroflexus</taxon>
    </lineage>
</organism>
<dbReference type="InterPro" id="IPR051932">
    <property type="entry name" value="Bact_StressResp_Reg"/>
</dbReference>
<dbReference type="KEGG" id="cau:Caur_1948"/>
<keyword evidence="1" id="KW-0175">Coiled coil</keyword>
<feature type="transmembrane region" description="Helical" evidence="2">
    <location>
        <begin position="61"/>
        <end position="79"/>
    </location>
</feature>
<feature type="transmembrane region" description="Helical" evidence="2">
    <location>
        <begin position="6"/>
        <end position="22"/>
    </location>
</feature>
<dbReference type="InterPro" id="IPR002645">
    <property type="entry name" value="STAS_dom"/>
</dbReference>
<dbReference type="RefSeq" id="WP_012257817.1">
    <property type="nucleotide sequence ID" value="NC_010175.1"/>
</dbReference>
<evidence type="ECO:0000256" key="1">
    <source>
        <dbReference type="SAM" id="Coils"/>
    </source>
</evidence>
<dbReference type="HOGENOM" id="CLU_066001_1_0_0"/>
<sequence length="335" mass="36347">MKIDQRQLAFVLMGGMAGYTLIRGLVNLIVGDPLLTIILTLIVSAIFSVATWLYWRGWEGARAFATTGVALVVAFGLPLDEQTIVLFTPLAFAVAITNTQWVAGIGLAMIGILLGRDVLNDGLFNSVYADIGVLASYLVQVAAFAAARFALDGARVEAEQNAARAEAARREIEERARAIEQQRVELQEQNQRQQELLELVSQLETPAVRIADGVLLAPLVGGIDSRRAGKITSRLLELVYERRVNLVIIDVAGVPVIDTAVANALTQTVRALRLLGCRVTLTGISSQVALTLTHIGIELSELEVAASPQEALQRWMETQTSVIRNRRNGGDELLN</sequence>
<dbReference type="Pfam" id="PF01740">
    <property type="entry name" value="STAS"/>
    <property type="match status" value="1"/>
</dbReference>
<evidence type="ECO:0000259" key="3">
    <source>
        <dbReference type="PROSITE" id="PS50801"/>
    </source>
</evidence>
<dbReference type="AlphaFoldDB" id="A9WE04"/>
<keyword evidence="2" id="KW-0812">Transmembrane</keyword>
<dbReference type="InParanoid" id="A9WE04"/>
<evidence type="ECO:0000313" key="4">
    <source>
        <dbReference type="EMBL" id="ABY35163.1"/>
    </source>
</evidence>
<dbReference type="FunCoup" id="A9WE04">
    <property type="interactions" value="46"/>
</dbReference>
<keyword evidence="2" id="KW-0472">Membrane</keyword>
<keyword evidence="2" id="KW-1133">Transmembrane helix</keyword>
<dbReference type="Gene3D" id="3.30.750.24">
    <property type="entry name" value="STAS domain"/>
    <property type="match status" value="1"/>
</dbReference>